<protein>
    <submittedName>
        <fullName evidence="1">Uncharacterized protein</fullName>
    </submittedName>
</protein>
<dbReference type="GO" id="GO:0016705">
    <property type="term" value="F:oxidoreductase activity, acting on paired donors, with incorporation or reduction of molecular oxygen"/>
    <property type="evidence" value="ECO:0007669"/>
    <property type="project" value="InterPro"/>
</dbReference>
<name>A0A6V7P956_ANACO</name>
<evidence type="ECO:0000313" key="1">
    <source>
        <dbReference type="EMBL" id="CAD1827352.1"/>
    </source>
</evidence>
<dbReference type="EMBL" id="LR862146">
    <property type="protein sequence ID" value="CAD1827352.1"/>
    <property type="molecule type" value="Genomic_DNA"/>
</dbReference>
<accession>A0A6V7P956</accession>
<dbReference type="InterPro" id="IPR036396">
    <property type="entry name" value="Cyt_P450_sf"/>
</dbReference>
<gene>
    <name evidence="1" type="ORF">CB5_LOCUS10563</name>
</gene>
<proteinExistence type="predicted"/>
<dbReference type="GO" id="GO:0020037">
    <property type="term" value="F:heme binding"/>
    <property type="evidence" value="ECO:0007669"/>
    <property type="project" value="InterPro"/>
</dbReference>
<reference evidence="1" key="1">
    <citation type="submission" date="2020-07" db="EMBL/GenBank/DDBJ databases">
        <authorList>
            <person name="Lin J."/>
        </authorList>
    </citation>
    <scope>NUCLEOTIDE SEQUENCE</scope>
</reference>
<dbReference type="Gene3D" id="1.10.630.10">
    <property type="entry name" value="Cytochrome P450"/>
    <property type="match status" value="1"/>
</dbReference>
<organism evidence="1">
    <name type="scientific">Ananas comosus var. bracteatus</name>
    <name type="common">red pineapple</name>
    <dbReference type="NCBI Taxonomy" id="296719"/>
    <lineage>
        <taxon>Eukaryota</taxon>
        <taxon>Viridiplantae</taxon>
        <taxon>Streptophyta</taxon>
        <taxon>Embryophyta</taxon>
        <taxon>Tracheophyta</taxon>
        <taxon>Spermatophyta</taxon>
        <taxon>Magnoliopsida</taxon>
        <taxon>Liliopsida</taxon>
        <taxon>Poales</taxon>
        <taxon>Bromeliaceae</taxon>
        <taxon>Bromelioideae</taxon>
        <taxon>Ananas</taxon>
    </lineage>
</organism>
<dbReference type="GO" id="GO:0005506">
    <property type="term" value="F:iron ion binding"/>
    <property type="evidence" value="ECO:0007669"/>
    <property type="project" value="InterPro"/>
</dbReference>
<dbReference type="GO" id="GO:0004497">
    <property type="term" value="F:monooxygenase activity"/>
    <property type="evidence" value="ECO:0007669"/>
    <property type="project" value="InterPro"/>
</dbReference>
<sequence>MPLHRHRCRRGCCDATASERGSLAALLSAPYLPIVRSLLEHGDSPYRAFARLAACYGPLISLRLGRVTIVVASSPTEGDALEVEQGGVADAVEAAELEGADARAPT</sequence>
<dbReference type="SUPFAM" id="SSF48264">
    <property type="entry name" value="Cytochrome P450"/>
    <property type="match status" value="1"/>
</dbReference>
<dbReference type="AlphaFoldDB" id="A0A6V7P956"/>